<gene>
    <name evidence="1" type="ORF">PsorP6_004480</name>
</gene>
<dbReference type="Proteomes" id="UP001163321">
    <property type="component" value="Chromosome 8"/>
</dbReference>
<protein>
    <submittedName>
        <fullName evidence="1">Uncharacterized protein</fullName>
    </submittedName>
</protein>
<evidence type="ECO:0000313" key="2">
    <source>
        <dbReference type="Proteomes" id="UP001163321"/>
    </source>
</evidence>
<reference evidence="1 2" key="1">
    <citation type="journal article" date="2022" name="bioRxiv">
        <title>The genome of the oomycete Peronosclerospora sorghi, a cosmopolitan pathogen of maize and sorghum, is inflated with dispersed pseudogenes.</title>
        <authorList>
            <person name="Fletcher K."/>
            <person name="Martin F."/>
            <person name="Isakeit T."/>
            <person name="Cavanaugh K."/>
            <person name="Magill C."/>
            <person name="Michelmore R."/>
        </authorList>
    </citation>
    <scope>NUCLEOTIDE SEQUENCE [LARGE SCALE GENOMIC DNA]</scope>
    <source>
        <strain evidence="1">P6</strain>
    </source>
</reference>
<dbReference type="EMBL" id="CM047587">
    <property type="protein sequence ID" value="KAI9908149.1"/>
    <property type="molecule type" value="Genomic_DNA"/>
</dbReference>
<keyword evidence="2" id="KW-1185">Reference proteome</keyword>
<sequence length="379" mass="42078">MATVPATTASKLDVGVDSSHLSSTSNGFDSNSVIERTKEVRVDANDYSRFKNIGADSDSEDEKPKNEAKVVPTIDNSKCRNCSNTSAKLKCGVCKKVVYCARKCQASDWQFHKRICKKPEPVKKPEPPRQPSAKSSTSSSKASVPKTTSSQVKKTTTSVMVEDEPDLPQDMRGYKNGLPYFHRELSTEEKKLIGDIAPQKIERKPVTAASTRHDGSAWNTAGTFEERIVTRWAKEKWNEIFTGAIYEEGAMQATLKVPETITGDASICVVRGKKRYLFDFNFKVPFEISISGGDTCKGSYQLNDISNDEDYEVRPCSDMATTFLIFFWCSSQISCTLTKKPKGASEQSAVQAFVSMKQSGLQKELVRLIGVFASEFQRQ</sequence>
<accession>A0ACC0VQE0</accession>
<comment type="caution">
    <text evidence="1">The sequence shown here is derived from an EMBL/GenBank/DDBJ whole genome shotgun (WGS) entry which is preliminary data.</text>
</comment>
<name>A0ACC0VQE0_9STRA</name>
<proteinExistence type="predicted"/>
<evidence type="ECO:0000313" key="1">
    <source>
        <dbReference type="EMBL" id="KAI9908149.1"/>
    </source>
</evidence>
<organism evidence="1 2">
    <name type="scientific">Peronosclerospora sorghi</name>
    <dbReference type="NCBI Taxonomy" id="230839"/>
    <lineage>
        <taxon>Eukaryota</taxon>
        <taxon>Sar</taxon>
        <taxon>Stramenopiles</taxon>
        <taxon>Oomycota</taxon>
        <taxon>Peronosporomycetes</taxon>
        <taxon>Peronosporales</taxon>
        <taxon>Peronosporaceae</taxon>
        <taxon>Peronosclerospora</taxon>
    </lineage>
</organism>